<evidence type="ECO:0000256" key="1">
    <source>
        <dbReference type="SAM" id="Phobius"/>
    </source>
</evidence>
<sequence length="92" mass="10499">DLCPQYVGKAKDKVSVLIIVRVHNLLSHGLLIIIINNNMFGTRTKNRSPEEMLQDHNEVTEMIDGKLHLEAFFRALGSIELTVRVLVNFEKN</sequence>
<keyword evidence="1" id="KW-0472">Membrane</keyword>
<feature type="non-terminal residue" evidence="2">
    <location>
        <position position="1"/>
    </location>
</feature>
<reference evidence="2" key="1">
    <citation type="journal article" date="2014" name="Front. Microbiol.">
        <title>High frequency of phylogenetically diverse reductive dehalogenase-homologous genes in deep subseafloor sedimentary metagenomes.</title>
        <authorList>
            <person name="Kawai M."/>
            <person name="Futagami T."/>
            <person name="Toyoda A."/>
            <person name="Takaki Y."/>
            <person name="Nishi S."/>
            <person name="Hori S."/>
            <person name="Arai W."/>
            <person name="Tsubouchi T."/>
            <person name="Morono Y."/>
            <person name="Uchiyama I."/>
            <person name="Ito T."/>
            <person name="Fujiyama A."/>
            <person name="Inagaki F."/>
            <person name="Takami H."/>
        </authorList>
    </citation>
    <scope>NUCLEOTIDE SEQUENCE</scope>
    <source>
        <strain evidence="2">Expedition CK06-06</strain>
    </source>
</reference>
<comment type="caution">
    <text evidence="2">The sequence shown here is derived from an EMBL/GenBank/DDBJ whole genome shotgun (WGS) entry which is preliminary data.</text>
</comment>
<keyword evidence="1" id="KW-0812">Transmembrane</keyword>
<protein>
    <submittedName>
        <fullName evidence="2">Uncharacterized protein</fullName>
    </submittedName>
</protein>
<evidence type="ECO:0000313" key="2">
    <source>
        <dbReference type="EMBL" id="GAH07335.1"/>
    </source>
</evidence>
<dbReference type="EMBL" id="BART01030789">
    <property type="protein sequence ID" value="GAH07335.1"/>
    <property type="molecule type" value="Genomic_DNA"/>
</dbReference>
<gene>
    <name evidence="2" type="ORF">S01H4_53640</name>
</gene>
<name>X1DGA0_9ZZZZ</name>
<keyword evidence="1" id="KW-1133">Transmembrane helix</keyword>
<accession>X1DGA0</accession>
<organism evidence="2">
    <name type="scientific">marine sediment metagenome</name>
    <dbReference type="NCBI Taxonomy" id="412755"/>
    <lineage>
        <taxon>unclassified sequences</taxon>
        <taxon>metagenomes</taxon>
        <taxon>ecological metagenomes</taxon>
    </lineage>
</organism>
<feature type="transmembrane region" description="Helical" evidence="1">
    <location>
        <begin position="14"/>
        <end position="35"/>
    </location>
</feature>
<dbReference type="AlphaFoldDB" id="X1DGA0"/>
<proteinExistence type="predicted"/>